<evidence type="ECO:0000256" key="2">
    <source>
        <dbReference type="ARBA" id="ARBA00022723"/>
    </source>
</evidence>
<reference evidence="9" key="1">
    <citation type="submission" date="2021-04" db="EMBL/GenBank/DDBJ databases">
        <authorList>
            <consortium name="Wellcome Sanger Institute Data Sharing"/>
        </authorList>
    </citation>
    <scope>NUCLEOTIDE SEQUENCE [LARGE SCALE GENOMIC DNA]</scope>
</reference>
<dbReference type="GO" id="GO:0003677">
    <property type="term" value="F:DNA binding"/>
    <property type="evidence" value="ECO:0007669"/>
    <property type="project" value="UniProtKB-UniRule"/>
</dbReference>
<dbReference type="GO" id="GO:0008270">
    <property type="term" value="F:zinc ion binding"/>
    <property type="evidence" value="ECO:0007669"/>
    <property type="project" value="UniProtKB-KW"/>
</dbReference>
<comment type="cofactor">
    <cofactor evidence="1">
        <name>a divalent metal cation</name>
        <dbReference type="ChEBI" id="CHEBI:60240"/>
    </cofactor>
</comment>
<evidence type="ECO:0000259" key="8">
    <source>
        <dbReference type="PROSITE" id="PS50950"/>
    </source>
</evidence>
<dbReference type="GeneID" id="115570467"/>
<gene>
    <name evidence="9" type="primary">LOC115570467</name>
</gene>
<dbReference type="Pfam" id="PF13613">
    <property type="entry name" value="HTH_Tnp_4"/>
    <property type="match status" value="1"/>
</dbReference>
<dbReference type="OrthoDB" id="10020990at2759"/>
<dbReference type="PANTHER" id="PTHR23080">
    <property type="entry name" value="THAP DOMAIN PROTEIN"/>
    <property type="match status" value="1"/>
</dbReference>
<dbReference type="PROSITE" id="PS50950">
    <property type="entry name" value="ZF_THAP"/>
    <property type="match status" value="1"/>
</dbReference>
<protein>
    <submittedName>
        <fullName evidence="9">Uncharacterized LOC115570467</fullName>
    </submittedName>
</protein>
<dbReference type="Pfam" id="PF13359">
    <property type="entry name" value="DDE_Tnp_4"/>
    <property type="match status" value="1"/>
</dbReference>
<proteinExistence type="predicted"/>
<dbReference type="AlphaFoldDB" id="A0A671X8C9"/>
<keyword evidence="10" id="KW-1185">Reference proteome</keyword>
<keyword evidence="2" id="KW-0479">Metal-binding</keyword>
<evidence type="ECO:0000256" key="6">
    <source>
        <dbReference type="PROSITE-ProRule" id="PRU00309"/>
    </source>
</evidence>
<dbReference type="GeneTree" id="ENSGT00940000164656"/>
<accession>A0A671X8C9</accession>
<dbReference type="Pfam" id="PF05485">
    <property type="entry name" value="THAP"/>
    <property type="match status" value="1"/>
</dbReference>
<keyword evidence="3 6" id="KW-0863">Zinc-finger</keyword>
<sequence length="481" mass="54963">MKKFKYQRSSGTTAEHCCVPLCQASSKYNNVLSFFTFPADEEIRRKWIVAIRRDKFTITAHTRVCSRHFKPEDIREPASETARRLLKRGSVPELFEWNNFSLPLPRPGVWERRQRLPPEDDRESNAPDHLAEDVSMDHDYVSAPDPAVVDLVLEENASLREEIRKLRGQVESLTLRRRFGIHRFAASDKDIRFFTRFASYDLLMRFWALIEPSLPSMVSVGQGQRGTVTDSNAATHSLQPIDELFLFLNYLALGSKQRDLADRYSVHQTTVSRIITSWSNFLYTVLGSIRIWMPEEQIREFLPADFKDYPDTTVILDCTELRCQCPSSPLLQSEVFSSYKSHCTLKGLIGIAPHGAVTFISALYAGSISDKQIMRESGLLTLLKPGMAVMVDRGFLIDDIVPCKIYRPAFLSGRFQMSAGEVRESQAIACLRVHVERLIRRVKEHKFFDSEIPLRLFGSINQLYTVACLLTNFENGPLVKA</sequence>
<dbReference type="SUPFAM" id="SSF57716">
    <property type="entry name" value="Glucocorticoid receptor-like (DNA-binding domain)"/>
    <property type="match status" value="1"/>
</dbReference>
<feature type="coiled-coil region" evidence="7">
    <location>
        <begin position="149"/>
        <end position="176"/>
    </location>
</feature>
<evidence type="ECO:0000256" key="4">
    <source>
        <dbReference type="ARBA" id="ARBA00022833"/>
    </source>
</evidence>
<keyword evidence="4" id="KW-0862">Zinc</keyword>
<feature type="domain" description="THAP-type" evidence="8">
    <location>
        <begin position="13"/>
        <end position="95"/>
    </location>
</feature>
<evidence type="ECO:0000256" key="7">
    <source>
        <dbReference type="SAM" id="Coils"/>
    </source>
</evidence>
<dbReference type="Gene3D" id="6.20.210.20">
    <property type="entry name" value="THAP domain"/>
    <property type="match status" value="1"/>
</dbReference>
<dbReference type="SMART" id="SM00980">
    <property type="entry name" value="THAP"/>
    <property type="match status" value="1"/>
</dbReference>
<evidence type="ECO:0000313" key="10">
    <source>
        <dbReference type="Proteomes" id="UP000472265"/>
    </source>
</evidence>
<evidence type="ECO:0000256" key="3">
    <source>
        <dbReference type="ARBA" id="ARBA00022771"/>
    </source>
</evidence>
<dbReference type="Proteomes" id="UP000472265">
    <property type="component" value="Chromosome 19"/>
</dbReference>
<reference evidence="9" key="2">
    <citation type="submission" date="2025-08" db="UniProtKB">
        <authorList>
            <consortium name="Ensembl"/>
        </authorList>
    </citation>
    <scope>IDENTIFICATION</scope>
</reference>
<keyword evidence="5 6" id="KW-0238">DNA-binding</keyword>
<reference evidence="9" key="3">
    <citation type="submission" date="2025-09" db="UniProtKB">
        <authorList>
            <consortium name="Ensembl"/>
        </authorList>
    </citation>
    <scope>IDENTIFICATION</scope>
</reference>
<dbReference type="InterPro" id="IPR006612">
    <property type="entry name" value="THAP_Znf"/>
</dbReference>
<dbReference type="InterPro" id="IPR038441">
    <property type="entry name" value="THAP_Znf_sf"/>
</dbReference>
<dbReference type="RefSeq" id="XP_030254934.1">
    <property type="nucleotide sequence ID" value="XM_030399074.1"/>
</dbReference>
<dbReference type="OMA" id="KGHTRVC"/>
<dbReference type="Ensembl" id="ENSSAUT00010049745.1">
    <property type="protein sequence ID" value="ENSSAUP00010047327.1"/>
    <property type="gene ID" value="ENSSAUG00010019705.1"/>
</dbReference>
<dbReference type="PANTHER" id="PTHR23080:SF133">
    <property type="entry name" value="SI:CH211-262I1.5-RELATED"/>
    <property type="match status" value="1"/>
</dbReference>
<dbReference type="InterPro" id="IPR027805">
    <property type="entry name" value="Transposase_HTH_dom"/>
</dbReference>
<keyword evidence="7" id="KW-0175">Coiled coil</keyword>
<dbReference type="SMART" id="SM00692">
    <property type="entry name" value="DM3"/>
    <property type="match status" value="1"/>
</dbReference>
<evidence type="ECO:0000256" key="1">
    <source>
        <dbReference type="ARBA" id="ARBA00001968"/>
    </source>
</evidence>
<dbReference type="InParanoid" id="A0A671X8C9"/>
<evidence type="ECO:0000313" key="9">
    <source>
        <dbReference type="Ensembl" id="ENSSAUP00010047327.1"/>
    </source>
</evidence>
<name>A0A671X8C9_SPAAU</name>
<evidence type="ECO:0000256" key="5">
    <source>
        <dbReference type="ARBA" id="ARBA00023125"/>
    </source>
</evidence>
<organism evidence="9 10">
    <name type="scientific">Sparus aurata</name>
    <name type="common">Gilthead sea bream</name>
    <dbReference type="NCBI Taxonomy" id="8175"/>
    <lineage>
        <taxon>Eukaryota</taxon>
        <taxon>Metazoa</taxon>
        <taxon>Chordata</taxon>
        <taxon>Craniata</taxon>
        <taxon>Vertebrata</taxon>
        <taxon>Euteleostomi</taxon>
        <taxon>Actinopterygii</taxon>
        <taxon>Neopterygii</taxon>
        <taxon>Teleostei</taxon>
        <taxon>Neoteleostei</taxon>
        <taxon>Acanthomorphata</taxon>
        <taxon>Eupercaria</taxon>
        <taxon>Spariformes</taxon>
        <taxon>Sparidae</taxon>
        <taxon>Sparus</taxon>
    </lineage>
</organism>
<dbReference type="InterPro" id="IPR027806">
    <property type="entry name" value="HARBI1_dom"/>
</dbReference>